<name>A0ACB8QDF8_9AGAM</name>
<organism evidence="1 2">
    <name type="scientific">Vararia minispora EC-137</name>
    <dbReference type="NCBI Taxonomy" id="1314806"/>
    <lineage>
        <taxon>Eukaryota</taxon>
        <taxon>Fungi</taxon>
        <taxon>Dikarya</taxon>
        <taxon>Basidiomycota</taxon>
        <taxon>Agaricomycotina</taxon>
        <taxon>Agaricomycetes</taxon>
        <taxon>Russulales</taxon>
        <taxon>Lachnocladiaceae</taxon>
        <taxon>Vararia</taxon>
    </lineage>
</organism>
<sequence length="230" mass="24942">ATSVGVSAYTFGSLYPPDTLTLLSPRYAPPPPPPDHPDAIAHAQAIEDQLHSLPLLKKLRSAPDADDWYETRPYTSVPEHLRVHHLTSGALRAPGRLAVAPLVRAKKDESENVIIIHIGRGLCSHDGIVHGGLLATLLDEAFSRQAVLNLPKMIGVTANLSLNYRAPTRADQFIVIKTKLDELKGRKVRVSGTVEDVNGTVLVDANALIIEPRYASLVNSTLIREVLGQP</sequence>
<reference evidence="1" key="2">
    <citation type="journal article" date="2022" name="New Phytol.">
        <title>Evolutionary transition to the ectomycorrhizal habit in the genomes of a hyperdiverse lineage of mushroom-forming fungi.</title>
        <authorList>
            <person name="Looney B."/>
            <person name="Miyauchi S."/>
            <person name="Morin E."/>
            <person name="Drula E."/>
            <person name="Courty P.E."/>
            <person name="Kohler A."/>
            <person name="Kuo A."/>
            <person name="LaButti K."/>
            <person name="Pangilinan J."/>
            <person name="Lipzen A."/>
            <person name="Riley R."/>
            <person name="Andreopoulos W."/>
            <person name="He G."/>
            <person name="Johnson J."/>
            <person name="Nolan M."/>
            <person name="Tritt A."/>
            <person name="Barry K.W."/>
            <person name="Grigoriev I.V."/>
            <person name="Nagy L.G."/>
            <person name="Hibbett D."/>
            <person name="Henrissat B."/>
            <person name="Matheny P.B."/>
            <person name="Labbe J."/>
            <person name="Martin F.M."/>
        </authorList>
    </citation>
    <scope>NUCLEOTIDE SEQUENCE</scope>
    <source>
        <strain evidence="1">EC-137</strain>
    </source>
</reference>
<keyword evidence="2" id="KW-1185">Reference proteome</keyword>
<protein>
    <submittedName>
        <fullName evidence="1">HotDog domain-containing protein</fullName>
    </submittedName>
</protein>
<evidence type="ECO:0000313" key="1">
    <source>
        <dbReference type="EMBL" id="KAI0029605.1"/>
    </source>
</evidence>
<dbReference type="EMBL" id="MU273666">
    <property type="protein sequence ID" value="KAI0029605.1"/>
    <property type="molecule type" value="Genomic_DNA"/>
</dbReference>
<feature type="non-terminal residue" evidence="1">
    <location>
        <position position="230"/>
    </location>
</feature>
<feature type="non-terminal residue" evidence="1">
    <location>
        <position position="1"/>
    </location>
</feature>
<proteinExistence type="predicted"/>
<gene>
    <name evidence="1" type="ORF">K488DRAFT_32062</name>
</gene>
<accession>A0ACB8QDF8</accession>
<reference evidence="1" key="1">
    <citation type="submission" date="2021-02" db="EMBL/GenBank/DDBJ databases">
        <authorList>
            <consortium name="DOE Joint Genome Institute"/>
            <person name="Ahrendt S."/>
            <person name="Looney B.P."/>
            <person name="Miyauchi S."/>
            <person name="Morin E."/>
            <person name="Drula E."/>
            <person name="Courty P.E."/>
            <person name="Chicoki N."/>
            <person name="Fauchery L."/>
            <person name="Kohler A."/>
            <person name="Kuo A."/>
            <person name="Labutti K."/>
            <person name="Pangilinan J."/>
            <person name="Lipzen A."/>
            <person name="Riley R."/>
            <person name="Andreopoulos W."/>
            <person name="He G."/>
            <person name="Johnson J."/>
            <person name="Barry K.W."/>
            <person name="Grigoriev I.V."/>
            <person name="Nagy L."/>
            <person name="Hibbett D."/>
            <person name="Henrissat B."/>
            <person name="Matheny P.B."/>
            <person name="Labbe J."/>
            <person name="Martin F."/>
        </authorList>
    </citation>
    <scope>NUCLEOTIDE SEQUENCE</scope>
    <source>
        <strain evidence="1">EC-137</strain>
    </source>
</reference>
<evidence type="ECO:0000313" key="2">
    <source>
        <dbReference type="Proteomes" id="UP000814128"/>
    </source>
</evidence>
<comment type="caution">
    <text evidence="1">The sequence shown here is derived from an EMBL/GenBank/DDBJ whole genome shotgun (WGS) entry which is preliminary data.</text>
</comment>
<dbReference type="Proteomes" id="UP000814128">
    <property type="component" value="Unassembled WGS sequence"/>
</dbReference>